<proteinExistence type="predicted"/>
<feature type="non-terminal residue" evidence="1">
    <location>
        <position position="53"/>
    </location>
</feature>
<dbReference type="EMBL" id="KV424167">
    <property type="protein sequence ID" value="KZT50511.1"/>
    <property type="molecule type" value="Genomic_DNA"/>
</dbReference>
<dbReference type="SUPFAM" id="SSF52540">
    <property type="entry name" value="P-loop containing nucleoside triphosphate hydrolases"/>
    <property type="match status" value="1"/>
</dbReference>
<dbReference type="PANTHER" id="PTHR47642">
    <property type="entry name" value="ATP-DEPENDENT DNA HELICASE"/>
    <property type="match status" value="1"/>
</dbReference>
<evidence type="ECO:0000313" key="2">
    <source>
        <dbReference type="Proteomes" id="UP000076842"/>
    </source>
</evidence>
<dbReference type="InParanoid" id="A0A165CAW2"/>
<gene>
    <name evidence="1" type="ORF">CALCODRAFT_409309</name>
</gene>
<dbReference type="AlphaFoldDB" id="A0A165CAW2"/>
<evidence type="ECO:0000313" key="1">
    <source>
        <dbReference type="EMBL" id="KZT50511.1"/>
    </source>
</evidence>
<dbReference type="OrthoDB" id="432234at2759"/>
<reference evidence="1 2" key="1">
    <citation type="journal article" date="2016" name="Mol. Biol. Evol.">
        <title>Comparative Genomics of Early-Diverging Mushroom-Forming Fungi Provides Insights into the Origins of Lignocellulose Decay Capabilities.</title>
        <authorList>
            <person name="Nagy L.G."/>
            <person name="Riley R."/>
            <person name="Tritt A."/>
            <person name="Adam C."/>
            <person name="Daum C."/>
            <person name="Floudas D."/>
            <person name="Sun H."/>
            <person name="Yadav J.S."/>
            <person name="Pangilinan J."/>
            <person name="Larsson K.H."/>
            <person name="Matsuura K."/>
            <person name="Barry K."/>
            <person name="Labutti K."/>
            <person name="Kuo R."/>
            <person name="Ohm R.A."/>
            <person name="Bhattacharya S.S."/>
            <person name="Shirouzu T."/>
            <person name="Yoshinaga Y."/>
            <person name="Martin F.M."/>
            <person name="Grigoriev I.V."/>
            <person name="Hibbett D.S."/>
        </authorList>
    </citation>
    <scope>NUCLEOTIDE SEQUENCE [LARGE SCALE GENOMIC DNA]</scope>
    <source>
        <strain evidence="1 2">HHB12733</strain>
    </source>
</reference>
<name>A0A165CAW2_9BASI</name>
<organism evidence="1 2">
    <name type="scientific">Calocera cornea HHB12733</name>
    <dbReference type="NCBI Taxonomy" id="1353952"/>
    <lineage>
        <taxon>Eukaryota</taxon>
        <taxon>Fungi</taxon>
        <taxon>Dikarya</taxon>
        <taxon>Basidiomycota</taxon>
        <taxon>Agaricomycotina</taxon>
        <taxon>Dacrymycetes</taxon>
        <taxon>Dacrymycetales</taxon>
        <taxon>Dacrymycetaceae</taxon>
        <taxon>Calocera</taxon>
    </lineage>
</organism>
<accession>A0A165CAW2</accession>
<evidence type="ECO:0008006" key="3">
    <source>
        <dbReference type="Google" id="ProtNLM"/>
    </source>
</evidence>
<dbReference type="PANTHER" id="PTHR47642:SF5">
    <property type="entry name" value="ATP-DEPENDENT DNA HELICASE"/>
    <property type="match status" value="1"/>
</dbReference>
<dbReference type="STRING" id="1353952.A0A165CAW2"/>
<dbReference type="Proteomes" id="UP000076842">
    <property type="component" value="Unassembled WGS sequence"/>
</dbReference>
<protein>
    <recommendedName>
        <fullName evidence="3">UvrD-like helicase C-terminal domain-containing protein</fullName>
    </recommendedName>
</protein>
<keyword evidence="2" id="KW-1185">Reference proteome</keyword>
<dbReference type="InterPro" id="IPR051055">
    <property type="entry name" value="PIF1_helicase"/>
</dbReference>
<dbReference type="CDD" id="cd18809">
    <property type="entry name" value="SF1_C_RecD"/>
    <property type="match status" value="1"/>
</dbReference>
<sequence length="53" mass="5931">LPIILAWAITTHRAQGQTLLRVKVDLRKVFEYGQAYVALSRAATVECLQVVGY</sequence>
<feature type="non-terminal residue" evidence="1">
    <location>
        <position position="1"/>
    </location>
</feature>
<dbReference type="InterPro" id="IPR027417">
    <property type="entry name" value="P-loop_NTPase"/>
</dbReference>